<evidence type="ECO:0000313" key="2">
    <source>
        <dbReference type="EMBL" id="CAF9923180.1"/>
    </source>
</evidence>
<dbReference type="OrthoDB" id="5345753at2759"/>
<dbReference type="EMBL" id="CAJPDS010000032">
    <property type="protein sequence ID" value="CAF9923180.1"/>
    <property type="molecule type" value="Genomic_DNA"/>
</dbReference>
<gene>
    <name evidence="2" type="ORF">HETSPECPRED_005264</name>
</gene>
<accession>A0A8H3IQ08</accession>
<comment type="caution">
    <text evidence="2">The sequence shown here is derived from an EMBL/GenBank/DDBJ whole genome shotgun (WGS) entry which is preliminary data.</text>
</comment>
<feature type="compositionally biased region" description="Low complexity" evidence="1">
    <location>
        <begin position="11"/>
        <end position="22"/>
    </location>
</feature>
<dbReference type="Proteomes" id="UP000664521">
    <property type="component" value="Unassembled WGS sequence"/>
</dbReference>
<sequence>MTPGDATKITNSSSNSQASSSNPDTGKVYLASDATADQSSHCLNIAAHQYQICWEVLNVTGYLNDWILFNEKKCNYEDMGFADCFLYIEVGGGANCTSFTGRSQCSPPDARTYVGRKNGAQAYYVAFNIWNIQNWFFTYYMAVGGANGLAADSVNTIARTLNLPLPKQFAIIDLLAGLAFALGLLSPSGYAAALPVLGQRIEGFAAQAPGEYLLRAIQNTPTLSRNLLEKGSLSETEVQIAELSSDLARIVSQLQTNIQNSIVLIMSNSSVFFDFVQDGFFSTQIENLNTLTQNVTLSLNTYIVSQALQDDDVIITRALDTDINELQLNGSALHYDTGCGHGYDEWGMCGSWWYDAPNRISYGLESLKAMLNNYTDPLESLFNQGLTTPELLFKNSQFCADAAGSSQGNAPGTALTTAAGMWNTECISNMKICTWDLGALDTEREFTDCEREASFAQEGCGAALEIVQAVMPASYIGPWLTDPLYQGVSCNHWDKNMGSPG</sequence>
<organism evidence="2 3">
    <name type="scientific">Heterodermia speciosa</name>
    <dbReference type="NCBI Taxonomy" id="116794"/>
    <lineage>
        <taxon>Eukaryota</taxon>
        <taxon>Fungi</taxon>
        <taxon>Dikarya</taxon>
        <taxon>Ascomycota</taxon>
        <taxon>Pezizomycotina</taxon>
        <taxon>Lecanoromycetes</taxon>
        <taxon>OSLEUM clade</taxon>
        <taxon>Lecanoromycetidae</taxon>
        <taxon>Caliciales</taxon>
        <taxon>Physciaceae</taxon>
        <taxon>Heterodermia</taxon>
    </lineage>
</organism>
<reference evidence="2" key="1">
    <citation type="submission" date="2021-03" db="EMBL/GenBank/DDBJ databases">
        <authorList>
            <person name="Tagirdzhanova G."/>
        </authorList>
    </citation>
    <scope>NUCLEOTIDE SEQUENCE</scope>
</reference>
<proteinExistence type="predicted"/>
<protein>
    <submittedName>
        <fullName evidence="2">Uncharacterized protein</fullName>
    </submittedName>
</protein>
<feature type="region of interest" description="Disordered" evidence="1">
    <location>
        <begin position="1"/>
        <end position="24"/>
    </location>
</feature>
<evidence type="ECO:0000313" key="3">
    <source>
        <dbReference type="Proteomes" id="UP000664521"/>
    </source>
</evidence>
<evidence type="ECO:0000256" key="1">
    <source>
        <dbReference type="SAM" id="MobiDB-lite"/>
    </source>
</evidence>
<name>A0A8H3IQ08_9LECA</name>
<dbReference type="AlphaFoldDB" id="A0A8H3IQ08"/>
<keyword evidence="3" id="KW-1185">Reference proteome</keyword>